<dbReference type="EMBL" id="JAAMPA010000001">
    <property type="protein sequence ID" value="NIH68465.1"/>
    <property type="molecule type" value="Genomic_DNA"/>
</dbReference>
<dbReference type="EMBL" id="BMMI01000002">
    <property type="protein sequence ID" value="GGL57421.1"/>
    <property type="molecule type" value="Genomic_DNA"/>
</dbReference>
<evidence type="ECO:0000259" key="2">
    <source>
        <dbReference type="Pfam" id="PF25967"/>
    </source>
</evidence>
<comment type="caution">
    <text evidence="4">The sequence shown here is derived from an EMBL/GenBank/DDBJ whole genome shotgun (WGS) entry which is preliminary data.</text>
</comment>
<dbReference type="GO" id="GO:0015562">
    <property type="term" value="F:efflux transmembrane transporter activity"/>
    <property type="evidence" value="ECO:0007669"/>
    <property type="project" value="TreeGrafter"/>
</dbReference>
<accession>A0A846LS92</accession>
<protein>
    <submittedName>
        <fullName evidence="4">Multidrug efflux pump subunit AcrA (Membrane-fusion protein)</fullName>
    </submittedName>
    <submittedName>
        <fullName evidence="3">RND transporter</fullName>
    </submittedName>
</protein>
<reference evidence="4 5" key="3">
    <citation type="submission" date="2020-02" db="EMBL/GenBank/DDBJ databases">
        <title>Sequencing the genomes of 1000 actinobacteria strains.</title>
        <authorList>
            <person name="Klenk H.-P."/>
        </authorList>
    </citation>
    <scope>NUCLEOTIDE SEQUENCE [LARGE SCALE GENOMIC DNA]</scope>
    <source>
        <strain evidence="4 5">DSM 45201</strain>
    </source>
</reference>
<evidence type="ECO:0000313" key="4">
    <source>
        <dbReference type="EMBL" id="NIH68465.1"/>
    </source>
</evidence>
<keyword evidence="1" id="KW-1133">Transmembrane helix</keyword>
<feature type="domain" description="Multidrug resistance protein MdtA-like C-terminal permuted SH3" evidence="2">
    <location>
        <begin position="266"/>
        <end position="320"/>
    </location>
</feature>
<dbReference type="PANTHER" id="PTHR30469">
    <property type="entry name" value="MULTIDRUG RESISTANCE PROTEIN MDTA"/>
    <property type="match status" value="1"/>
</dbReference>
<keyword evidence="6" id="KW-1185">Reference proteome</keyword>
<keyword evidence="1" id="KW-0812">Transmembrane</keyword>
<evidence type="ECO:0000313" key="6">
    <source>
        <dbReference type="Proteomes" id="UP000648663"/>
    </source>
</evidence>
<dbReference type="InterPro" id="IPR058627">
    <property type="entry name" value="MdtA-like_C"/>
</dbReference>
<dbReference type="Proteomes" id="UP000648663">
    <property type="component" value="Unassembled WGS sequence"/>
</dbReference>
<reference evidence="3" key="1">
    <citation type="journal article" date="2014" name="Int. J. Syst. Evol. Microbiol.">
        <title>Complete genome of a new Firmicutes species belonging to the dominant human colonic microbiota ('Ruminococcus bicirculans') reveals two chromosomes and a selective capacity to utilize plant glucans.</title>
        <authorList>
            <consortium name="NISC Comparative Sequencing Program"/>
            <person name="Wegmann U."/>
            <person name="Louis P."/>
            <person name="Goesmann A."/>
            <person name="Henrissat B."/>
            <person name="Duncan S.H."/>
            <person name="Flint H.J."/>
        </authorList>
    </citation>
    <scope>NUCLEOTIDE SEQUENCE</scope>
    <source>
        <strain evidence="3">CGMCC 4.5581</strain>
    </source>
</reference>
<dbReference type="PANTHER" id="PTHR30469:SF33">
    <property type="entry name" value="SLR1207 PROTEIN"/>
    <property type="match status" value="1"/>
</dbReference>
<dbReference type="Proteomes" id="UP000552836">
    <property type="component" value="Unassembled WGS sequence"/>
</dbReference>
<reference evidence="6" key="2">
    <citation type="journal article" date="2019" name="Int. J. Syst. Evol. Microbiol.">
        <title>The Global Catalogue of Microorganisms (GCM) 10K type strain sequencing project: providing services to taxonomists for standard genome sequencing and annotation.</title>
        <authorList>
            <consortium name="The Broad Institute Genomics Platform"/>
            <consortium name="The Broad Institute Genome Sequencing Center for Infectious Disease"/>
            <person name="Wu L."/>
            <person name="Ma J."/>
        </authorList>
    </citation>
    <scope>NUCLEOTIDE SEQUENCE [LARGE SCALE GENOMIC DNA]</scope>
    <source>
        <strain evidence="6">CGMCC 4.5581</strain>
    </source>
</reference>
<reference evidence="3" key="4">
    <citation type="submission" date="2024-05" db="EMBL/GenBank/DDBJ databases">
        <authorList>
            <person name="Sun Q."/>
            <person name="Zhou Y."/>
        </authorList>
    </citation>
    <scope>NUCLEOTIDE SEQUENCE</scope>
    <source>
        <strain evidence="3">CGMCC 4.5581</strain>
    </source>
</reference>
<dbReference type="Gene3D" id="2.40.420.20">
    <property type="match status" value="1"/>
</dbReference>
<dbReference type="Pfam" id="PF25967">
    <property type="entry name" value="RND-MFP_C"/>
    <property type="match status" value="1"/>
</dbReference>
<keyword evidence="1" id="KW-0472">Membrane</keyword>
<feature type="transmembrane region" description="Helical" evidence="1">
    <location>
        <begin position="6"/>
        <end position="29"/>
    </location>
</feature>
<evidence type="ECO:0000313" key="5">
    <source>
        <dbReference type="Proteomes" id="UP000552836"/>
    </source>
</evidence>
<evidence type="ECO:0000313" key="3">
    <source>
        <dbReference type="EMBL" id="GGL57421.1"/>
    </source>
</evidence>
<proteinExistence type="predicted"/>
<sequence length="342" mass="33890">MTVVRTWVLPVLRILIWAVIAVALVVLAFRGGGGGTGPGGATSAPGVDLASPEVPVGRGTVTNTVSVQGAVAADPAVPVKATAAGTVSRLHVAAGAPVAVGDKLLDVRFEEERDPVVGTDAEGNPTSTPRDPLVKVVTVTATAAGRLATLDVLKDQVVAVGDAVGTISPGTLSVTASLSQADQFRLLSPPSTAEVTVTGGPAPFTCTGLTLGAPSDDEDQANAGVDPMTGMPITATTTARCAVPAGVTVFPGMAATVDVLAGEVADALVVPVTAVQGSVQNGLVWVPGADGTPEERPVTLGLTDGQQVEITGGLTEGESVLEFVPVPDDTAADPYATGGPFG</sequence>
<dbReference type="Gene3D" id="2.40.50.100">
    <property type="match status" value="1"/>
</dbReference>
<name>A0A846LS92_9ACTN</name>
<dbReference type="GO" id="GO:1990281">
    <property type="term" value="C:efflux pump complex"/>
    <property type="evidence" value="ECO:0007669"/>
    <property type="project" value="TreeGrafter"/>
</dbReference>
<dbReference type="RefSeq" id="WP_166755672.1">
    <property type="nucleotide sequence ID" value="NZ_BAABJU010000023.1"/>
</dbReference>
<dbReference type="AlphaFoldDB" id="A0A846LS92"/>
<gene>
    <name evidence="4" type="ORF">FB380_002911</name>
    <name evidence="3" type="ORF">GCM10011589_11850</name>
</gene>
<organism evidence="4 5">
    <name type="scientific">Modestobacter marinus</name>
    <dbReference type="NCBI Taxonomy" id="477641"/>
    <lineage>
        <taxon>Bacteria</taxon>
        <taxon>Bacillati</taxon>
        <taxon>Actinomycetota</taxon>
        <taxon>Actinomycetes</taxon>
        <taxon>Geodermatophilales</taxon>
        <taxon>Geodermatophilaceae</taxon>
        <taxon>Modestobacter</taxon>
    </lineage>
</organism>
<evidence type="ECO:0000256" key="1">
    <source>
        <dbReference type="SAM" id="Phobius"/>
    </source>
</evidence>